<evidence type="ECO:0000256" key="2">
    <source>
        <dbReference type="ARBA" id="ARBA00007727"/>
    </source>
</evidence>
<organism evidence="11 12">
    <name type="scientific">Brassica napus</name>
    <name type="common">Rape</name>
    <dbReference type="NCBI Taxonomy" id="3708"/>
    <lineage>
        <taxon>Eukaryota</taxon>
        <taxon>Viridiplantae</taxon>
        <taxon>Streptophyta</taxon>
        <taxon>Embryophyta</taxon>
        <taxon>Tracheophyta</taxon>
        <taxon>Spermatophyta</taxon>
        <taxon>Magnoliopsida</taxon>
        <taxon>eudicotyledons</taxon>
        <taxon>Gunneridae</taxon>
        <taxon>Pentapetalae</taxon>
        <taxon>rosids</taxon>
        <taxon>malvids</taxon>
        <taxon>Brassicales</taxon>
        <taxon>Brassicaceae</taxon>
        <taxon>Brassiceae</taxon>
        <taxon>Brassica</taxon>
    </lineage>
</organism>
<dbReference type="PANTHER" id="PTHR32285">
    <property type="entry name" value="PROTEIN TRICHOME BIREFRINGENCE-LIKE 9-RELATED"/>
    <property type="match status" value="1"/>
</dbReference>
<comment type="similarity">
    <text evidence="2">Belongs to the PC-esterase family. TBL subfamily.</text>
</comment>
<evidence type="ECO:0000256" key="8">
    <source>
        <dbReference type="PROSITE-ProRule" id="PRU00035"/>
    </source>
</evidence>
<dbReference type="Gene3D" id="1.20.920.10">
    <property type="entry name" value="Bromodomain-like"/>
    <property type="match status" value="1"/>
</dbReference>
<dbReference type="InterPro" id="IPR026057">
    <property type="entry name" value="TBL_C"/>
</dbReference>
<feature type="non-terminal residue" evidence="11">
    <location>
        <position position="1"/>
    </location>
</feature>
<keyword evidence="5" id="KW-1133">Transmembrane helix</keyword>
<evidence type="ECO:0000256" key="3">
    <source>
        <dbReference type="ARBA" id="ARBA00022692"/>
    </source>
</evidence>
<dbReference type="PROSITE" id="PS50014">
    <property type="entry name" value="BROMODOMAIN_2"/>
    <property type="match status" value="1"/>
</dbReference>
<evidence type="ECO:0000313" key="11">
    <source>
        <dbReference type="EMBL" id="KAH0938427.1"/>
    </source>
</evidence>
<dbReference type="Pfam" id="PF13839">
    <property type="entry name" value="PC-Esterase"/>
    <property type="match status" value="1"/>
</dbReference>
<feature type="region of interest" description="Disordered" evidence="9">
    <location>
        <begin position="251"/>
        <end position="276"/>
    </location>
</feature>
<keyword evidence="6 8" id="KW-0103">Bromodomain</keyword>
<dbReference type="InterPro" id="IPR029962">
    <property type="entry name" value="TBL"/>
</dbReference>
<keyword evidence="3" id="KW-0812">Transmembrane</keyword>
<dbReference type="Pfam" id="PF14416">
    <property type="entry name" value="PMR5N"/>
    <property type="match status" value="1"/>
</dbReference>
<feature type="domain" description="Bromo" evidence="10">
    <location>
        <begin position="99"/>
        <end position="171"/>
    </location>
</feature>
<dbReference type="EMBL" id="JAGKQM010000002">
    <property type="protein sequence ID" value="KAH0938427.1"/>
    <property type="molecule type" value="Genomic_DNA"/>
</dbReference>
<dbReference type="SUPFAM" id="SSF47370">
    <property type="entry name" value="Bromodomain"/>
    <property type="match status" value="1"/>
</dbReference>
<accession>A0ABQ8E9V5</accession>
<name>A0ABQ8E9V5_BRANA</name>
<evidence type="ECO:0000256" key="5">
    <source>
        <dbReference type="ARBA" id="ARBA00022989"/>
    </source>
</evidence>
<keyword evidence="7" id="KW-0472">Membrane</keyword>
<evidence type="ECO:0000256" key="7">
    <source>
        <dbReference type="ARBA" id="ARBA00023136"/>
    </source>
</evidence>
<keyword evidence="12" id="KW-1185">Reference proteome</keyword>
<evidence type="ECO:0000256" key="6">
    <source>
        <dbReference type="ARBA" id="ARBA00023117"/>
    </source>
</evidence>
<proteinExistence type="inferred from homology"/>
<feature type="non-terminal residue" evidence="11">
    <location>
        <position position="637"/>
    </location>
</feature>
<protein>
    <recommendedName>
        <fullName evidence="10">Bromo domain-containing protein</fullName>
    </recommendedName>
</protein>
<comment type="caution">
    <text evidence="11">The sequence shown here is derived from an EMBL/GenBank/DDBJ whole genome shotgun (WGS) entry which is preliminary data.</text>
</comment>
<dbReference type="PRINTS" id="PR00503">
    <property type="entry name" value="BROMODOMAIN"/>
</dbReference>
<keyword evidence="4" id="KW-0735">Signal-anchor</keyword>
<dbReference type="Pfam" id="PF00439">
    <property type="entry name" value="Bromodomain"/>
    <property type="match status" value="1"/>
</dbReference>
<evidence type="ECO:0000256" key="4">
    <source>
        <dbReference type="ARBA" id="ARBA00022968"/>
    </source>
</evidence>
<evidence type="ECO:0000313" key="12">
    <source>
        <dbReference type="Proteomes" id="UP000824890"/>
    </source>
</evidence>
<dbReference type="SMART" id="SM00297">
    <property type="entry name" value="BROMO"/>
    <property type="match status" value="1"/>
</dbReference>
<dbReference type="InterPro" id="IPR001487">
    <property type="entry name" value="Bromodomain"/>
</dbReference>
<dbReference type="PANTHER" id="PTHR32285:SF217">
    <property type="entry name" value="PROTEIN TRICHOME BIREFRINGENCE-LIKE 31"/>
    <property type="match status" value="1"/>
</dbReference>
<feature type="compositionally biased region" description="Polar residues" evidence="9">
    <location>
        <begin position="267"/>
        <end position="276"/>
    </location>
</feature>
<dbReference type="InterPro" id="IPR025846">
    <property type="entry name" value="TBL_N"/>
</dbReference>
<feature type="compositionally biased region" description="Basic and acidic residues" evidence="9">
    <location>
        <begin position="251"/>
        <end position="264"/>
    </location>
</feature>
<comment type="subcellular location">
    <subcellularLocation>
        <location evidence="1">Membrane</location>
        <topology evidence="1">Single-pass membrane protein</topology>
    </subcellularLocation>
</comment>
<evidence type="ECO:0000256" key="9">
    <source>
        <dbReference type="SAM" id="MobiDB-lite"/>
    </source>
</evidence>
<dbReference type="InterPro" id="IPR036427">
    <property type="entry name" value="Bromodomain-like_sf"/>
</dbReference>
<sequence>GMASGALVSKAKHKRSEISNKRLKPTTAARPVSPSNSEMRKITLNSISKLQVRDLKRKLTAELEKVRSLINRLEPVPNKGGQGKAQILKSCNSLLTKLMKHKFGWIFNTPVDAVKSGLHDYHTIVKKPMDLGTVKTRLSKSWYESPLEFAEDVRLTFNNALLYNPVGHDVHRMAQFLLNMFEDKWAPLETQCASLYNTHHYVESLPLQAPPPVVVENRTLERAESMTNPVEPLALTLYRFVIGYKESLSNKKEEQRLGSERDVESVQEPNTLVTGPESTKVTELGHVASPAQQVNAGVSSSSSSGSGSSSVCFQMSKQTSADSRMIQSIFQLVLVSLLVIGSARWILDELKSNKSRIFQLYGFRQKQAVFVTKEDQIDDSCNVFEGKWVWDNVSYPLYTEKSCPYLVKQTTCQRNGRPDSSYQNWRWQPSSCDLPRFDALKLLDVLRDKRLMFIGDSVQRSTFESMICMVQSVIPDNKKSFHRIPPMKIFKAEEYNVSIEYYWAPFIVESISDHATNHTVHKRLVNLDAIEKHSKSWEGVDVLVFESYVWWMHQPKINATCGDTSKVQEYNVTTAYKIALETWAKWLETKINPVKQRLYPIDKPSYWGTGSNQDIMKIVGDVLSRVGDKVTLLNITQ</sequence>
<gene>
    <name evidence="11" type="ORF">HID58_005888</name>
</gene>
<evidence type="ECO:0000256" key="1">
    <source>
        <dbReference type="ARBA" id="ARBA00004167"/>
    </source>
</evidence>
<feature type="region of interest" description="Disordered" evidence="9">
    <location>
        <begin position="1"/>
        <end position="37"/>
    </location>
</feature>
<evidence type="ECO:0000259" key="10">
    <source>
        <dbReference type="PROSITE" id="PS50014"/>
    </source>
</evidence>
<dbReference type="Proteomes" id="UP000824890">
    <property type="component" value="Unassembled WGS sequence"/>
</dbReference>
<reference evidence="11 12" key="1">
    <citation type="submission" date="2021-05" db="EMBL/GenBank/DDBJ databases">
        <title>Genome Assembly of Synthetic Allotetraploid Brassica napus Reveals Homoeologous Exchanges between Subgenomes.</title>
        <authorList>
            <person name="Davis J.T."/>
        </authorList>
    </citation>
    <scope>NUCLEOTIDE SEQUENCE [LARGE SCALE GENOMIC DNA]</scope>
    <source>
        <strain evidence="12">cv. Da-Ae</strain>
        <tissue evidence="11">Seedling</tissue>
    </source>
</reference>